<reference evidence="1 2" key="1">
    <citation type="journal article" date="2018" name="Nat. Ecol. Evol.">
        <title>Shark genomes provide insights into elasmobranch evolution and the origin of vertebrates.</title>
        <authorList>
            <person name="Hara Y"/>
            <person name="Yamaguchi K"/>
            <person name="Onimaru K"/>
            <person name="Kadota M"/>
            <person name="Koyanagi M"/>
            <person name="Keeley SD"/>
            <person name="Tatsumi K"/>
            <person name="Tanaka K"/>
            <person name="Motone F"/>
            <person name="Kageyama Y"/>
            <person name="Nozu R"/>
            <person name="Adachi N"/>
            <person name="Nishimura O"/>
            <person name="Nakagawa R"/>
            <person name="Tanegashima C"/>
            <person name="Kiyatake I"/>
            <person name="Matsumoto R"/>
            <person name="Murakumo K"/>
            <person name="Nishida K"/>
            <person name="Terakita A"/>
            <person name="Kuratani S"/>
            <person name="Sato K"/>
            <person name="Hyodo S Kuraku.S."/>
        </authorList>
    </citation>
    <scope>NUCLEOTIDE SEQUENCE [LARGE SCALE GENOMIC DNA]</scope>
</reference>
<keyword evidence="2" id="KW-1185">Reference proteome</keyword>
<proteinExistence type="predicted"/>
<dbReference type="AlphaFoldDB" id="A0A401SXX1"/>
<dbReference type="Proteomes" id="UP000287033">
    <property type="component" value="Unassembled WGS sequence"/>
</dbReference>
<evidence type="ECO:0000313" key="1">
    <source>
        <dbReference type="EMBL" id="GCC35249.1"/>
    </source>
</evidence>
<protein>
    <submittedName>
        <fullName evidence="1">Uncharacterized protein</fullName>
    </submittedName>
</protein>
<comment type="caution">
    <text evidence="1">The sequence shown here is derived from an EMBL/GenBank/DDBJ whole genome shotgun (WGS) entry which is preliminary data.</text>
</comment>
<gene>
    <name evidence="1" type="ORF">chiPu_0013732</name>
</gene>
<dbReference type="EMBL" id="BEZZ01000678">
    <property type="protein sequence ID" value="GCC35249.1"/>
    <property type="molecule type" value="Genomic_DNA"/>
</dbReference>
<organism evidence="1 2">
    <name type="scientific">Chiloscyllium punctatum</name>
    <name type="common">Brownbanded bambooshark</name>
    <name type="synonym">Hemiscyllium punctatum</name>
    <dbReference type="NCBI Taxonomy" id="137246"/>
    <lineage>
        <taxon>Eukaryota</taxon>
        <taxon>Metazoa</taxon>
        <taxon>Chordata</taxon>
        <taxon>Craniata</taxon>
        <taxon>Vertebrata</taxon>
        <taxon>Chondrichthyes</taxon>
        <taxon>Elasmobranchii</taxon>
        <taxon>Galeomorphii</taxon>
        <taxon>Galeoidea</taxon>
        <taxon>Orectolobiformes</taxon>
        <taxon>Hemiscylliidae</taxon>
        <taxon>Chiloscyllium</taxon>
    </lineage>
</organism>
<sequence length="142" mass="16452">MWEICVNVDGVTPKLNEIRKDLLKKESDLQVIAADYRKSLEDAVDEFDEHVVLDLLKEHFISGKESEHMRKMIREKRKSEAFQLILDKVTVNGIGAKKIMFKAYLKMSDMTPKLSKIRNDLLMYDIIFLVYTSCSFSNACSL</sequence>
<name>A0A401SXX1_CHIPU</name>
<evidence type="ECO:0000313" key="2">
    <source>
        <dbReference type="Proteomes" id="UP000287033"/>
    </source>
</evidence>
<accession>A0A401SXX1</accession>